<dbReference type="PANTHER" id="PTHR42751:SF1">
    <property type="entry name" value="CATION_PROTON ANTIPORTER YBAL-RELATED"/>
    <property type="match status" value="1"/>
</dbReference>
<accession>A0ABS5EE11</accession>
<dbReference type="RefSeq" id="WP_211866966.1">
    <property type="nucleotide sequence ID" value="NZ_JAAEDI010000005.1"/>
</dbReference>
<dbReference type="Proteomes" id="UP000698752">
    <property type="component" value="Unassembled WGS sequence"/>
</dbReference>
<gene>
    <name evidence="3" type="ORF">GXW78_05990</name>
</gene>
<comment type="similarity">
    <text evidence="1">Belongs to the monovalent cation:proton antiporter 2 (CPA2) transporter (TC 2.A.37) family.</text>
</comment>
<reference evidence="4" key="1">
    <citation type="journal article" date="2021" name="Syst. Appl. Microbiol.">
        <title>Roseomonas hellenica sp. nov., isolated from roots of wild-growing Alkanna tinctoria.</title>
        <authorList>
            <person name="Rat A."/>
            <person name="Naranjo H.D."/>
            <person name="Lebbe L."/>
            <person name="Cnockaert M."/>
            <person name="Krigas N."/>
            <person name="Grigoriadou K."/>
            <person name="Maloupa E."/>
            <person name="Willems A."/>
        </authorList>
    </citation>
    <scope>NUCLEOTIDE SEQUENCE [LARGE SCALE GENOMIC DNA]</scope>
    <source>
        <strain evidence="4">LMG 31159</strain>
    </source>
</reference>
<keyword evidence="2" id="KW-0813">Transport</keyword>
<dbReference type="InterPro" id="IPR038770">
    <property type="entry name" value="Na+/solute_symporter_sf"/>
</dbReference>
<dbReference type="PANTHER" id="PTHR42751">
    <property type="entry name" value="SODIUM/HYDROGEN EXCHANGER FAMILY/TRKA DOMAIN PROTEIN"/>
    <property type="match status" value="1"/>
</dbReference>
<evidence type="ECO:0000313" key="4">
    <source>
        <dbReference type="Proteomes" id="UP000698752"/>
    </source>
</evidence>
<comment type="caution">
    <text evidence="3">The sequence shown here is derived from an EMBL/GenBank/DDBJ whole genome shotgun (WGS) entry which is preliminary data.</text>
</comment>
<evidence type="ECO:0000256" key="1">
    <source>
        <dbReference type="ARBA" id="ARBA00005551"/>
    </source>
</evidence>
<organism evidence="3 4">
    <name type="scientific">Neoroseomonas terrae</name>
    <dbReference type="NCBI Taxonomy" id="424799"/>
    <lineage>
        <taxon>Bacteria</taxon>
        <taxon>Pseudomonadati</taxon>
        <taxon>Pseudomonadota</taxon>
        <taxon>Alphaproteobacteria</taxon>
        <taxon>Acetobacterales</taxon>
        <taxon>Acetobacteraceae</taxon>
        <taxon>Neoroseomonas</taxon>
    </lineage>
</organism>
<sequence>MDHAEPLVATLVVGLALACTLGFAARLLRLTPVIGYVAAGIAVGPHTPGFVADPGVTAGLAEIALGMADFAMKRLGVPAADATVTIEELRSRQ</sequence>
<protein>
    <recommendedName>
        <fullName evidence="5">Cation/H+ exchanger domain-containing protein</fullName>
    </recommendedName>
</protein>
<evidence type="ECO:0000256" key="2">
    <source>
        <dbReference type="ARBA" id="ARBA00022448"/>
    </source>
</evidence>
<evidence type="ECO:0000313" key="3">
    <source>
        <dbReference type="EMBL" id="MBR0649205.1"/>
    </source>
</evidence>
<name>A0ABS5EE11_9PROT</name>
<dbReference type="EMBL" id="JAAEDI010000005">
    <property type="protein sequence ID" value="MBR0649205.1"/>
    <property type="molecule type" value="Genomic_DNA"/>
</dbReference>
<evidence type="ECO:0008006" key="5">
    <source>
        <dbReference type="Google" id="ProtNLM"/>
    </source>
</evidence>
<proteinExistence type="inferred from homology"/>
<keyword evidence="4" id="KW-1185">Reference proteome</keyword>
<dbReference type="Gene3D" id="1.20.1530.20">
    <property type="match status" value="1"/>
</dbReference>